<proteinExistence type="predicted"/>
<sequence length="35" mass="4206">MLTEENKMKRISFSLDHVDPMMHLFDDMEDVVHVD</sequence>
<gene>
    <name evidence="1" type="ORF">PF010_g14638</name>
</gene>
<evidence type="ECO:0000313" key="2">
    <source>
        <dbReference type="Proteomes" id="UP000488956"/>
    </source>
</evidence>
<protein>
    <submittedName>
        <fullName evidence="1">Uncharacterized protein</fullName>
    </submittedName>
</protein>
<reference evidence="1 2" key="1">
    <citation type="submission" date="2018-09" db="EMBL/GenBank/DDBJ databases">
        <title>Genomic investigation of the strawberry pathogen Phytophthora fragariae indicates pathogenicity is determined by transcriptional variation in three key races.</title>
        <authorList>
            <person name="Adams T.M."/>
            <person name="Armitage A.D."/>
            <person name="Sobczyk M.K."/>
            <person name="Bates H.J."/>
            <person name="Dunwell J.M."/>
            <person name="Nellist C.F."/>
            <person name="Harrison R.J."/>
        </authorList>
    </citation>
    <scope>NUCLEOTIDE SEQUENCE [LARGE SCALE GENOMIC DNA]</scope>
    <source>
        <strain evidence="1 2">ONT-3</strain>
    </source>
</reference>
<name>A0A6G0KX55_9STRA</name>
<dbReference type="Proteomes" id="UP000488956">
    <property type="component" value="Unassembled WGS sequence"/>
</dbReference>
<evidence type="ECO:0000313" key="1">
    <source>
        <dbReference type="EMBL" id="KAE9100905.1"/>
    </source>
</evidence>
<comment type="caution">
    <text evidence="1">The sequence shown here is derived from an EMBL/GenBank/DDBJ whole genome shotgun (WGS) entry which is preliminary data.</text>
</comment>
<dbReference type="EMBL" id="QXFX01000915">
    <property type="protein sequence ID" value="KAE9100905.1"/>
    <property type="molecule type" value="Genomic_DNA"/>
</dbReference>
<accession>A0A6G0KX55</accession>
<dbReference type="AlphaFoldDB" id="A0A6G0KX55"/>
<organism evidence="1 2">
    <name type="scientific">Phytophthora fragariae</name>
    <dbReference type="NCBI Taxonomy" id="53985"/>
    <lineage>
        <taxon>Eukaryota</taxon>
        <taxon>Sar</taxon>
        <taxon>Stramenopiles</taxon>
        <taxon>Oomycota</taxon>
        <taxon>Peronosporomycetes</taxon>
        <taxon>Peronosporales</taxon>
        <taxon>Peronosporaceae</taxon>
        <taxon>Phytophthora</taxon>
    </lineage>
</organism>